<feature type="chain" id="PRO_5012206884" evidence="1">
    <location>
        <begin position="29"/>
        <end position="351"/>
    </location>
</feature>
<dbReference type="EMBL" id="FRCA01000004">
    <property type="protein sequence ID" value="SHL92845.1"/>
    <property type="molecule type" value="Genomic_DNA"/>
</dbReference>
<dbReference type="Proteomes" id="UP000184123">
    <property type="component" value="Unassembled WGS sequence"/>
</dbReference>
<reference evidence="2 3" key="1">
    <citation type="submission" date="2016-11" db="EMBL/GenBank/DDBJ databases">
        <authorList>
            <person name="Jaros S."/>
            <person name="Januszkiewicz K."/>
            <person name="Wedrychowicz H."/>
        </authorList>
    </citation>
    <scope>NUCLEOTIDE SEQUENCE [LARGE SCALE GENOMIC DNA]</scope>
    <source>
        <strain evidence="2 3">DSM 4740</strain>
    </source>
</reference>
<feature type="signal peptide" evidence="1">
    <location>
        <begin position="1"/>
        <end position="28"/>
    </location>
</feature>
<dbReference type="Gene3D" id="3.40.190.150">
    <property type="entry name" value="Bordetella uptake gene, domain 1"/>
    <property type="match status" value="1"/>
</dbReference>
<dbReference type="RefSeq" id="WP_073434689.1">
    <property type="nucleotide sequence ID" value="NZ_BJXU01000035.1"/>
</dbReference>
<keyword evidence="1" id="KW-0732">Signal</keyword>
<evidence type="ECO:0000313" key="3">
    <source>
        <dbReference type="Proteomes" id="UP000184123"/>
    </source>
</evidence>
<gene>
    <name evidence="2" type="ORF">SAMN05660971_01706</name>
</gene>
<dbReference type="OrthoDB" id="2807033at2"/>
<proteinExistence type="predicted"/>
<organism evidence="2 3">
    <name type="scientific">Halomonas cupida</name>
    <dbReference type="NCBI Taxonomy" id="44933"/>
    <lineage>
        <taxon>Bacteria</taxon>
        <taxon>Pseudomonadati</taxon>
        <taxon>Pseudomonadota</taxon>
        <taxon>Gammaproteobacteria</taxon>
        <taxon>Oceanospirillales</taxon>
        <taxon>Halomonadaceae</taxon>
        <taxon>Halomonas</taxon>
    </lineage>
</organism>
<accession>A0A1M7ELY8</accession>
<dbReference type="SUPFAM" id="SSF53850">
    <property type="entry name" value="Periplasmic binding protein-like II"/>
    <property type="match status" value="1"/>
</dbReference>
<protein>
    <submittedName>
        <fullName evidence="2">Tripartite-type tricarboxylate transporter, receptor component TctC</fullName>
    </submittedName>
</protein>
<name>A0A1M7ELY8_9GAMM</name>
<sequence length="351" mass="38623">MSNARLVKGIGVSAMMAAMALGSSYAMAVDGPLRGNVRVVIGSSSTGGDTYQNASIVVDELSEKLDLNMKVDAVGVSAAYNALQRDPRGNTLMIFHDQSYLGHLYGVQGYEDPFENYIIGPTIAINPGNAYLVPKDSPYQTLDDIIAAVGEGETVRVAIQPGGVSEIGYTALKNAIRILHPGAEENLVAVNTGSQSDKNQLLFDDQADLINGSVQANEQYTRLPEDDQKAMRFVWLTARHDTLAQANEEGLGQTDRETLLQFAEPNVQVTMGDDQNFAFDKEFFFLYNKDMDPAIVEQIDTALEEIYAEGEIQETQKRSFFIPDFMASSESQEYLRDKAERYEGIIESLQE</sequence>
<keyword evidence="2" id="KW-0675">Receptor</keyword>
<evidence type="ECO:0000256" key="1">
    <source>
        <dbReference type="SAM" id="SignalP"/>
    </source>
</evidence>
<evidence type="ECO:0000313" key="2">
    <source>
        <dbReference type="EMBL" id="SHL92845.1"/>
    </source>
</evidence>
<dbReference type="AlphaFoldDB" id="A0A1M7ELY8"/>
<dbReference type="InterPro" id="IPR042100">
    <property type="entry name" value="Bug_dom1"/>
</dbReference>
<dbReference type="Gene3D" id="3.40.190.10">
    <property type="entry name" value="Periplasmic binding protein-like II"/>
    <property type="match status" value="1"/>
</dbReference>
<dbReference type="STRING" id="44933.SAMN05660971_01706"/>